<comment type="caution">
    <text evidence="2">The sequence shown here is derived from an EMBL/GenBank/DDBJ whole genome shotgun (WGS) entry which is preliminary data.</text>
</comment>
<accession>A0ABS5J9L8</accession>
<dbReference type="EMBL" id="JAGTXB010000026">
    <property type="protein sequence ID" value="MBS0031891.1"/>
    <property type="molecule type" value="Genomic_DNA"/>
</dbReference>
<evidence type="ECO:0000259" key="1">
    <source>
        <dbReference type="Pfam" id="PF13840"/>
    </source>
</evidence>
<dbReference type="PANTHER" id="PTHR39199">
    <property type="entry name" value="BLR5128 PROTEIN"/>
    <property type="match status" value="1"/>
</dbReference>
<reference evidence="2 3" key="1">
    <citation type="submission" date="2021-04" db="EMBL/GenBank/DDBJ databases">
        <title>Chitinophaga sp. nov., isolated from the rhizosphere soil.</title>
        <authorList>
            <person name="He S."/>
        </authorList>
    </citation>
    <scope>NUCLEOTIDE SEQUENCE [LARGE SCALE GENOMIC DNA]</scope>
    <source>
        <strain evidence="2 3">2R12</strain>
    </source>
</reference>
<dbReference type="Proteomes" id="UP000676386">
    <property type="component" value="Unassembled WGS sequence"/>
</dbReference>
<name>A0ABS5J9L8_9BACT</name>
<gene>
    <name evidence="2" type="ORF">KE626_31455</name>
</gene>
<sequence length="82" mass="9094">MEFPAGALINSQNSLSALHLFIDAGQIRLFSCYLSSYDNRHHITLSAQGISCNVVAAYYHDHIFVAAWDAEKAIQVLKQLAD</sequence>
<dbReference type="Pfam" id="PF13840">
    <property type="entry name" value="ACT_7"/>
    <property type="match status" value="1"/>
</dbReference>
<dbReference type="Gene3D" id="3.30.2130.10">
    <property type="entry name" value="VC0802-like"/>
    <property type="match status" value="1"/>
</dbReference>
<evidence type="ECO:0000313" key="2">
    <source>
        <dbReference type="EMBL" id="MBS0031891.1"/>
    </source>
</evidence>
<dbReference type="SUPFAM" id="SSF55021">
    <property type="entry name" value="ACT-like"/>
    <property type="match status" value="1"/>
</dbReference>
<evidence type="ECO:0000313" key="3">
    <source>
        <dbReference type="Proteomes" id="UP000676386"/>
    </source>
</evidence>
<dbReference type="InterPro" id="IPR027795">
    <property type="entry name" value="CASTOR_ACT_dom"/>
</dbReference>
<proteinExistence type="predicted"/>
<dbReference type="PANTHER" id="PTHR39199:SF1">
    <property type="entry name" value="BLR5128 PROTEIN"/>
    <property type="match status" value="1"/>
</dbReference>
<organism evidence="2 3">
    <name type="scientific">Chitinophaga hostae</name>
    <dbReference type="NCBI Taxonomy" id="2831022"/>
    <lineage>
        <taxon>Bacteria</taxon>
        <taxon>Pseudomonadati</taxon>
        <taxon>Bacteroidota</taxon>
        <taxon>Chitinophagia</taxon>
        <taxon>Chitinophagales</taxon>
        <taxon>Chitinophagaceae</taxon>
        <taxon>Chitinophaga</taxon>
    </lineage>
</organism>
<dbReference type="InterPro" id="IPR045865">
    <property type="entry name" value="ACT-like_dom_sf"/>
</dbReference>
<feature type="domain" description="CASTOR ACT" evidence="1">
    <location>
        <begin position="45"/>
        <end position="78"/>
    </location>
</feature>
<protein>
    <submittedName>
        <fullName evidence="2">ACT domain-containing protein</fullName>
    </submittedName>
</protein>
<keyword evidence="3" id="KW-1185">Reference proteome</keyword>